<evidence type="ECO:0000313" key="1">
    <source>
        <dbReference type="EMBL" id="AEM74249.1"/>
    </source>
</evidence>
<dbReference type="HOGENOM" id="CLU_2987946_0_0_9"/>
<sequence length="55" mass="6926">METSAMKELHRIRERIYEETKNMFRDELIEYIRRKANKVREEMKRLREKAVNEIN</sequence>
<dbReference type="AlphaFoldDB" id="G2PT90"/>
<organism evidence="1 2">
    <name type="scientific">Caldicellulosiruptor acetigenus 6A</name>
    <dbReference type="NCBI Taxonomy" id="632516"/>
    <lineage>
        <taxon>Bacteria</taxon>
        <taxon>Bacillati</taxon>
        <taxon>Bacillota</taxon>
        <taxon>Bacillota incertae sedis</taxon>
        <taxon>Caldicellulosiruptorales</taxon>
        <taxon>Caldicellulosiruptoraceae</taxon>
        <taxon>Caldicellulosiruptor</taxon>
    </lineage>
</organism>
<gene>
    <name evidence="1" type="ORF">Calla_1653</name>
</gene>
<dbReference type="EMBL" id="CP003001">
    <property type="protein sequence ID" value="AEM74249.1"/>
    <property type="molecule type" value="Genomic_DNA"/>
</dbReference>
<evidence type="ECO:0000313" key="2">
    <source>
        <dbReference type="Proteomes" id="UP000009257"/>
    </source>
</evidence>
<protein>
    <submittedName>
        <fullName evidence="1">Uncharacterized protein</fullName>
    </submittedName>
</protein>
<accession>G2PT90</accession>
<name>G2PT90_9FIRM</name>
<dbReference type="KEGG" id="clc:Calla_1653"/>
<dbReference type="Proteomes" id="UP000009257">
    <property type="component" value="Chromosome"/>
</dbReference>
<reference evidence="1 2" key="1">
    <citation type="submission" date="2011-08" db="EMBL/GenBank/DDBJ databases">
        <title>Complete sequence of Caldicellulosiruptor lactoaceticus 6A.</title>
        <authorList>
            <consortium name="US DOE Joint Genome Institute"/>
            <person name="Lucas S."/>
            <person name="Han J."/>
            <person name="Lapidus A."/>
            <person name="Cheng J.-F."/>
            <person name="Goodwin L."/>
            <person name="Pitluck S."/>
            <person name="Peters L."/>
            <person name="Davenport K."/>
            <person name="Detter J.C."/>
            <person name="Han C."/>
            <person name="Tapia R."/>
            <person name="Land M."/>
            <person name="Hauser L."/>
            <person name="Kyrpides N."/>
            <person name="Ivanova N."/>
            <person name="Ovchinnikova G."/>
            <person name="Pagani I."/>
            <person name="Blumer-Schuette S.E."/>
            <person name="Kelly R.M."/>
            <person name="Woyke T."/>
        </authorList>
    </citation>
    <scope>NUCLEOTIDE SEQUENCE [LARGE SCALE GENOMIC DNA]</scope>
    <source>
        <strain evidence="1 2">6A</strain>
    </source>
</reference>
<proteinExistence type="predicted"/>